<proteinExistence type="inferred from homology"/>
<keyword evidence="3" id="KW-0406">Ion transport</keyword>
<dbReference type="InterPro" id="IPR036906">
    <property type="entry name" value="ATPase_V1_fsu_sf"/>
</dbReference>
<evidence type="ECO:0000256" key="3">
    <source>
        <dbReference type="ARBA" id="ARBA00023065"/>
    </source>
</evidence>
<dbReference type="EMBL" id="BART01036055">
    <property type="protein sequence ID" value="GAH07141.1"/>
    <property type="molecule type" value="Genomic_DNA"/>
</dbReference>
<dbReference type="AlphaFoldDB" id="X1UIN5"/>
<dbReference type="Pfam" id="PF01990">
    <property type="entry name" value="ATP-synt_F"/>
    <property type="match status" value="1"/>
</dbReference>
<protein>
    <recommendedName>
        <fullName evidence="6">V-type ATP synthase subunit F</fullName>
    </recommendedName>
</protein>
<dbReference type="GO" id="GO:0046961">
    <property type="term" value="F:proton-transporting ATPase activity, rotational mechanism"/>
    <property type="evidence" value="ECO:0007669"/>
    <property type="project" value="InterPro"/>
</dbReference>
<evidence type="ECO:0000313" key="5">
    <source>
        <dbReference type="EMBL" id="GAJ17318.1"/>
    </source>
</evidence>
<reference evidence="5" key="1">
    <citation type="journal article" date="2014" name="Front. Microbiol.">
        <title>High frequency of phylogenetically diverse reductive dehalogenase-homologous genes in deep subseafloor sedimentary metagenomes.</title>
        <authorList>
            <person name="Kawai M."/>
            <person name="Futagami T."/>
            <person name="Toyoda A."/>
            <person name="Takaki Y."/>
            <person name="Nishi S."/>
            <person name="Hori S."/>
            <person name="Arai W."/>
            <person name="Tsubouchi T."/>
            <person name="Morono Y."/>
            <person name="Uchiyama I."/>
            <person name="Ito T."/>
            <person name="Fujiyama A."/>
            <person name="Inagaki F."/>
            <person name="Takami H."/>
        </authorList>
    </citation>
    <scope>NUCLEOTIDE SEQUENCE</scope>
    <source>
        <strain evidence="5">Expedition CK06-06</strain>
    </source>
</reference>
<dbReference type="Gene3D" id="3.40.50.10580">
    <property type="entry name" value="ATPase, V1 complex, subunit F"/>
    <property type="match status" value="1"/>
</dbReference>
<evidence type="ECO:0008006" key="6">
    <source>
        <dbReference type="Google" id="ProtNLM"/>
    </source>
</evidence>
<comment type="caution">
    <text evidence="5">The sequence shown here is derived from an EMBL/GenBank/DDBJ whole genome shotgun (WGS) entry which is preliminary data.</text>
</comment>
<keyword evidence="2" id="KW-0813">Transport</keyword>
<evidence type="ECO:0000256" key="1">
    <source>
        <dbReference type="ARBA" id="ARBA00010148"/>
    </source>
</evidence>
<evidence type="ECO:0000313" key="4">
    <source>
        <dbReference type="EMBL" id="GAH07141.1"/>
    </source>
</evidence>
<evidence type="ECO:0000256" key="2">
    <source>
        <dbReference type="ARBA" id="ARBA00022448"/>
    </source>
</evidence>
<dbReference type="SUPFAM" id="SSF159468">
    <property type="entry name" value="AtpF-like"/>
    <property type="match status" value="1"/>
</dbReference>
<dbReference type="EMBL" id="BARW01039002">
    <property type="protein sequence ID" value="GAJ17318.1"/>
    <property type="molecule type" value="Genomic_DNA"/>
</dbReference>
<name>X1UIN5_9ZZZZ</name>
<accession>X1UIN5</accession>
<organism evidence="5">
    <name type="scientific">marine sediment metagenome</name>
    <dbReference type="NCBI Taxonomy" id="412755"/>
    <lineage>
        <taxon>unclassified sequences</taxon>
        <taxon>metagenomes</taxon>
        <taxon>ecological metagenomes</taxon>
    </lineage>
</organism>
<dbReference type="InterPro" id="IPR008218">
    <property type="entry name" value="ATPase_V1-cplx_f_g_su"/>
</dbReference>
<sequence length="116" mass="12706">MVTRIAAFGESDIMLIFKAVGIDVFPVTAGIEEISEAEKKLRQLAGEGYGIIFMTETIAIKLDQIIKEYSNKLLPSIVVIPGLGKRNNYAIRNLRRAIIKAVGADIMAEEKLGANK</sequence>
<comment type="similarity">
    <text evidence="1">Belongs to the V-ATPase F subunit family.</text>
</comment>
<gene>
    <name evidence="4" type="ORF">S01H4_60964</name>
    <name evidence="5" type="ORF">S12H4_59610</name>
</gene>